<dbReference type="SUPFAM" id="SSF48452">
    <property type="entry name" value="TPR-like"/>
    <property type="match status" value="2"/>
</dbReference>
<evidence type="ECO:0000256" key="4">
    <source>
        <dbReference type="SAM" id="SignalP"/>
    </source>
</evidence>
<protein>
    <submittedName>
        <fullName evidence="5">Tetratricopeptide repeat protein</fullName>
    </submittedName>
</protein>
<dbReference type="EMBL" id="JAPEVI010000003">
    <property type="protein sequence ID" value="MCX2724134.1"/>
    <property type="molecule type" value="Genomic_DNA"/>
</dbReference>
<dbReference type="RefSeq" id="WP_265963903.1">
    <property type="nucleotide sequence ID" value="NZ_JAPEVI010000003.1"/>
</dbReference>
<evidence type="ECO:0000313" key="5">
    <source>
        <dbReference type="EMBL" id="MCX2724134.1"/>
    </source>
</evidence>
<reference evidence="5 6" key="1">
    <citation type="journal article" date="2016" name="Int. J. Syst. Evol. Microbiol.">
        <title>Labrenzia salina sp. nov., isolated from the rhizosphere of the halophyte Arthrocnemum macrostachyum.</title>
        <authorList>
            <person name="Camacho M."/>
            <person name="Redondo-Gomez S."/>
            <person name="Rodriguez-Llorente I."/>
            <person name="Rohde M."/>
            <person name="Sproer C."/>
            <person name="Schumann P."/>
            <person name="Klenk H.P."/>
            <person name="Montero-Calasanz M.D.C."/>
        </authorList>
    </citation>
    <scope>NUCLEOTIDE SEQUENCE [LARGE SCALE GENOMIC DNA]</scope>
    <source>
        <strain evidence="5 6">DSM 29163</strain>
    </source>
</reference>
<name>A0ABT3R4E3_9HYPH</name>
<gene>
    <name evidence="5" type="ORF">ON753_17425</name>
</gene>
<dbReference type="PANTHER" id="PTHR45586">
    <property type="entry name" value="TPR REPEAT-CONTAINING PROTEIN PA4667"/>
    <property type="match status" value="1"/>
</dbReference>
<keyword evidence="6" id="KW-1185">Reference proteome</keyword>
<dbReference type="SMART" id="SM00028">
    <property type="entry name" value="TPR"/>
    <property type="match status" value="3"/>
</dbReference>
<dbReference type="Pfam" id="PF14559">
    <property type="entry name" value="TPR_19"/>
    <property type="match status" value="1"/>
</dbReference>
<dbReference type="Gene3D" id="1.25.40.10">
    <property type="entry name" value="Tetratricopeptide repeat domain"/>
    <property type="match status" value="2"/>
</dbReference>
<proteinExistence type="predicted"/>
<evidence type="ECO:0000313" key="6">
    <source>
        <dbReference type="Proteomes" id="UP001300261"/>
    </source>
</evidence>
<feature type="signal peptide" evidence="4">
    <location>
        <begin position="1"/>
        <end position="29"/>
    </location>
</feature>
<dbReference type="InterPro" id="IPR019734">
    <property type="entry name" value="TPR_rpt"/>
</dbReference>
<dbReference type="InterPro" id="IPR011990">
    <property type="entry name" value="TPR-like_helical_dom_sf"/>
</dbReference>
<feature type="chain" id="PRO_5047176180" evidence="4">
    <location>
        <begin position="30"/>
        <end position="262"/>
    </location>
</feature>
<keyword evidence="4" id="KW-0732">Signal</keyword>
<organism evidence="5 6">
    <name type="scientific">Roseibium salinum</name>
    <dbReference type="NCBI Taxonomy" id="1604349"/>
    <lineage>
        <taxon>Bacteria</taxon>
        <taxon>Pseudomonadati</taxon>
        <taxon>Pseudomonadota</taxon>
        <taxon>Alphaproteobacteria</taxon>
        <taxon>Hyphomicrobiales</taxon>
        <taxon>Stappiaceae</taxon>
        <taxon>Roseibium</taxon>
    </lineage>
</organism>
<dbReference type="Proteomes" id="UP001300261">
    <property type="component" value="Unassembled WGS sequence"/>
</dbReference>
<dbReference type="PROSITE" id="PS50005">
    <property type="entry name" value="TPR"/>
    <property type="match status" value="1"/>
</dbReference>
<dbReference type="PANTHER" id="PTHR45586:SF1">
    <property type="entry name" value="LIPOPOLYSACCHARIDE ASSEMBLY PROTEIN B"/>
    <property type="match status" value="1"/>
</dbReference>
<dbReference type="InterPro" id="IPR014596">
    <property type="entry name" value="UCP035836"/>
</dbReference>
<dbReference type="Pfam" id="PF13432">
    <property type="entry name" value="TPR_16"/>
    <property type="match status" value="1"/>
</dbReference>
<evidence type="ECO:0000256" key="2">
    <source>
        <dbReference type="ARBA" id="ARBA00022803"/>
    </source>
</evidence>
<keyword evidence="1" id="KW-0677">Repeat</keyword>
<accession>A0ABT3R4E3</accession>
<evidence type="ECO:0000256" key="1">
    <source>
        <dbReference type="ARBA" id="ARBA00022737"/>
    </source>
</evidence>
<comment type="caution">
    <text evidence="5">The sequence shown here is derived from an EMBL/GenBank/DDBJ whole genome shotgun (WGS) entry which is preliminary data.</text>
</comment>
<sequence length="262" mass="28545">MLKMQAPGTRSVSRRNRLASTLMAVTALALVTGCASNKSNTGTHSPAYNTNYTAPGSREALAEISKWSKAYENDRKNRTAILGYANALTQNGQMPQAMAVLRAGVISHSKDREIASAYGKVLAMNGRFEEAVNVLQRAQQPDLPDWRLMSAEAAIYDQVGDHPKARSLYKQALKIAPEEPSLLNNLGLSYLLSNELPDAEYTLRQAASLPGADSRVRQNLALVLGIQGKYDEAIQVAQAELDPQQAKANIAYLQAMMQNRQG</sequence>
<dbReference type="PROSITE" id="PS51257">
    <property type="entry name" value="PROKAR_LIPOPROTEIN"/>
    <property type="match status" value="1"/>
</dbReference>
<dbReference type="PIRSF" id="PIRSF035836">
    <property type="entry name" value="UCP035836"/>
    <property type="match status" value="1"/>
</dbReference>
<keyword evidence="2 3" id="KW-0802">TPR repeat</keyword>
<evidence type="ECO:0000256" key="3">
    <source>
        <dbReference type="PROSITE-ProRule" id="PRU00339"/>
    </source>
</evidence>
<feature type="repeat" description="TPR" evidence="3">
    <location>
        <begin position="146"/>
        <end position="179"/>
    </location>
</feature>
<dbReference type="InterPro" id="IPR051012">
    <property type="entry name" value="CellSynth/LPSAsmb/PSIAsmb"/>
</dbReference>